<dbReference type="PANTHER" id="PTHR13343:SF28">
    <property type="entry name" value="PENTATRICOPEPTIDE REPEAT (PPR) SUPERFAMILY PROTEIN"/>
    <property type="match status" value="1"/>
</dbReference>
<evidence type="ECO:0000313" key="2">
    <source>
        <dbReference type="EMBL" id="KAL3521571.1"/>
    </source>
</evidence>
<feature type="region of interest" description="Disordered" evidence="1">
    <location>
        <begin position="65"/>
        <end position="93"/>
    </location>
</feature>
<sequence length="515" mass="57743">MLMVEPATTVVRLSAGSFDPTTPRCLPRSATFFIPGSKYGKLRDHSWGRNSNSWIKFRRNGIRASAKGHSNSSGSGSGSGSGTGPVKQNAKPQRYHPFEEITESELNENGEARLTPAETTRTMIEVNSKATLMFSSLVNEQVHENIFWPDLPYLTDEHGNIYFQVKNDEDILQTLSSDDNLVQVIIGLDTAEMLSEIELLGQSEIDFGIDEFDDEDGDEDDDEDDENEDEDEDEDDSGYEKDWVAIIDNEEDQDEDSNGSLGDWAKLETMRLSHPMYFAKKLSEVASDDPIDFMDQPPAGLAIQGLLRPAFVEEHAVFQKHISDNKTSDDDTDQIIKMEGHKEDDIIQINGHKQEVGSTQDEINWVEELESDETPGNGTSFYKLEMVKIQLISAHGHQSFVEIEDFKRARPDAIAHSAAKIIARLKAGGEKTTQALKSLCWRCKGIQVEEVALIGVDGLGFDLRICSGTQVQTLRFAFNKQASSEYSAERQLNYLLFPRTNHKLQQKKEAHQTEL</sequence>
<dbReference type="Gene3D" id="3.20.180.10">
    <property type="entry name" value="PNP-oxidase-like"/>
    <property type="match status" value="1"/>
</dbReference>
<evidence type="ECO:0000256" key="1">
    <source>
        <dbReference type="SAM" id="MobiDB-lite"/>
    </source>
</evidence>
<dbReference type="AlphaFoldDB" id="A0ABD2ZQ62"/>
<keyword evidence="3" id="KW-1185">Reference proteome</keyword>
<reference evidence="2 3" key="1">
    <citation type="submission" date="2024-11" db="EMBL/GenBank/DDBJ databases">
        <title>A near-complete genome assembly of Cinchona calisaya.</title>
        <authorList>
            <person name="Lian D.C."/>
            <person name="Zhao X.W."/>
            <person name="Wei L."/>
        </authorList>
    </citation>
    <scope>NUCLEOTIDE SEQUENCE [LARGE SCALE GENOMIC DNA]</scope>
    <source>
        <tissue evidence="2">Nenye</tissue>
    </source>
</reference>
<feature type="compositionally biased region" description="Acidic residues" evidence="1">
    <location>
        <begin position="209"/>
        <end position="237"/>
    </location>
</feature>
<dbReference type="InterPro" id="IPR037119">
    <property type="entry name" value="Haem_oxidase_HugZ-like_sf"/>
</dbReference>
<evidence type="ECO:0000313" key="3">
    <source>
        <dbReference type="Proteomes" id="UP001630127"/>
    </source>
</evidence>
<gene>
    <name evidence="2" type="ORF">ACH5RR_019720</name>
</gene>
<dbReference type="EMBL" id="JBJUIK010000008">
    <property type="protein sequence ID" value="KAL3521571.1"/>
    <property type="molecule type" value="Genomic_DNA"/>
</dbReference>
<dbReference type="PANTHER" id="PTHR13343">
    <property type="entry name" value="CREG1 PROTEIN"/>
    <property type="match status" value="1"/>
</dbReference>
<dbReference type="Proteomes" id="UP001630127">
    <property type="component" value="Unassembled WGS sequence"/>
</dbReference>
<evidence type="ECO:0008006" key="4">
    <source>
        <dbReference type="Google" id="ProtNLM"/>
    </source>
</evidence>
<organism evidence="2 3">
    <name type="scientific">Cinchona calisaya</name>
    <dbReference type="NCBI Taxonomy" id="153742"/>
    <lineage>
        <taxon>Eukaryota</taxon>
        <taxon>Viridiplantae</taxon>
        <taxon>Streptophyta</taxon>
        <taxon>Embryophyta</taxon>
        <taxon>Tracheophyta</taxon>
        <taxon>Spermatophyta</taxon>
        <taxon>Magnoliopsida</taxon>
        <taxon>eudicotyledons</taxon>
        <taxon>Gunneridae</taxon>
        <taxon>Pentapetalae</taxon>
        <taxon>asterids</taxon>
        <taxon>lamiids</taxon>
        <taxon>Gentianales</taxon>
        <taxon>Rubiaceae</taxon>
        <taxon>Cinchonoideae</taxon>
        <taxon>Cinchoneae</taxon>
        <taxon>Cinchona</taxon>
    </lineage>
</organism>
<feature type="region of interest" description="Disordered" evidence="1">
    <location>
        <begin position="209"/>
        <end position="240"/>
    </location>
</feature>
<name>A0ABD2ZQ62_9GENT</name>
<comment type="caution">
    <text evidence="2">The sequence shown here is derived from an EMBL/GenBank/DDBJ whole genome shotgun (WGS) entry which is preliminary data.</text>
</comment>
<accession>A0ABD2ZQ62</accession>
<proteinExistence type="predicted"/>
<dbReference type="SUPFAM" id="SSF50475">
    <property type="entry name" value="FMN-binding split barrel"/>
    <property type="match status" value="1"/>
</dbReference>
<protein>
    <recommendedName>
        <fullName evidence="4">Pentatricopeptide repeat superfamily protein</fullName>
    </recommendedName>
</protein>